<evidence type="ECO:0000259" key="5">
    <source>
        <dbReference type="Pfam" id="PF04500"/>
    </source>
</evidence>
<evidence type="ECO:0000256" key="1">
    <source>
        <dbReference type="ARBA" id="ARBA00022723"/>
    </source>
</evidence>
<sequence>MSHVKQPPTTLDPKFTETTKGKPAAFLDGQIYRLMSESNSSRTWRCTKKNCKARFTTLLVTSGFLHGMTNHTHGVQVNTATSQKHQMRQ</sequence>
<keyword evidence="2" id="KW-0863">Zinc-finger</keyword>
<feature type="region of interest" description="Disordered" evidence="4">
    <location>
        <begin position="1"/>
        <end position="20"/>
    </location>
</feature>
<proteinExistence type="predicted"/>
<evidence type="ECO:0000256" key="3">
    <source>
        <dbReference type="ARBA" id="ARBA00022833"/>
    </source>
</evidence>
<name>A0AAV4GNS6_9GAST</name>
<comment type="caution">
    <text evidence="6">The sequence shown here is derived from an EMBL/GenBank/DDBJ whole genome shotgun (WGS) entry which is preliminary data.</text>
</comment>
<dbReference type="InterPro" id="IPR007588">
    <property type="entry name" value="Znf_FLYWCH"/>
</dbReference>
<keyword evidence="3" id="KW-0862">Zinc</keyword>
<dbReference type="Gene3D" id="2.20.25.240">
    <property type="match status" value="1"/>
</dbReference>
<evidence type="ECO:0000313" key="6">
    <source>
        <dbReference type="EMBL" id="GFR87092.1"/>
    </source>
</evidence>
<evidence type="ECO:0000313" key="7">
    <source>
        <dbReference type="Proteomes" id="UP000762676"/>
    </source>
</evidence>
<gene>
    <name evidence="6" type="ORF">ElyMa_006068000</name>
</gene>
<reference evidence="6 7" key="1">
    <citation type="journal article" date="2021" name="Elife">
        <title>Chloroplast acquisition without the gene transfer in kleptoplastic sea slugs, Plakobranchus ocellatus.</title>
        <authorList>
            <person name="Maeda T."/>
            <person name="Takahashi S."/>
            <person name="Yoshida T."/>
            <person name="Shimamura S."/>
            <person name="Takaki Y."/>
            <person name="Nagai Y."/>
            <person name="Toyoda A."/>
            <person name="Suzuki Y."/>
            <person name="Arimoto A."/>
            <person name="Ishii H."/>
            <person name="Satoh N."/>
            <person name="Nishiyama T."/>
            <person name="Hasebe M."/>
            <person name="Maruyama T."/>
            <person name="Minagawa J."/>
            <person name="Obokata J."/>
            <person name="Shigenobu S."/>
        </authorList>
    </citation>
    <scope>NUCLEOTIDE SEQUENCE [LARGE SCALE GENOMIC DNA]</scope>
</reference>
<dbReference type="AlphaFoldDB" id="A0AAV4GNS6"/>
<evidence type="ECO:0000256" key="2">
    <source>
        <dbReference type="ARBA" id="ARBA00022771"/>
    </source>
</evidence>
<dbReference type="GO" id="GO:0008270">
    <property type="term" value="F:zinc ion binding"/>
    <property type="evidence" value="ECO:0007669"/>
    <property type="project" value="UniProtKB-KW"/>
</dbReference>
<dbReference type="Proteomes" id="UP000762676">
    <property type="component" value="Unassembled WGS sequence"/>
</dbReference>
<feature type="domain" description="FLYWCH-type" evidence="5">
    <location>
        <begin position="15"/>
        <end position="73"/>
    </location>
</feature>
<keyword evidence="7" id="KW-1185">Reference proteome</keyword>
<organism evidence="6 7">
    <name type="scientific">Elysia marginata</name>
    <dbReference type="NCBI Taxonomy" id="1093978"/>
    <lineage>
        <taxon>Eukaryota</taxon>
        <taxon>Metazoa</taxon>
        <taxon>Spiralia</taxon>
        <taxon>Lophotrochozoa</taxon>
        <taxon>Mollusca</taxon>
        <taxon>Gastropoda</taxon>
        <taxon>Heterobranchia</taxon>
        <taxon>Euthyneura</taxon>
        <taxon>Panpulmonata</taxon>
        <taxon>Sacoglossa</taxon>
        <taxon>Placobranchoidea</taxon>
        <taxon>Plakobranchidae</taxon>
        <taxon>Elysia</taxon>
    </lineage>
</organism>
<keyword evidence="1" id="KW-0479">Metal-binding</keyword>
<protein>
    <recommendedName>
        <fullName evidence="5">FLYWCH-type domain-containing protein</fullName>
    </recommendedName>
</protein>
<evidence type="ECO:0000256" key="4">
    <source>
        <dbReference type="SAM" id="MobiDB-lite"/>
    </source>
</evidence>
<accession>A0AAV4GNS6</accession>
<dbReference type="Pfam" id="PF04500">
    <property type="entry name" value="FLYWCH"/>
    <property type="match status" value="1"/>
</dbReference>
<dbReference type="EMBL" id="BMAT01012156">
    <property type="protein sequence ID" value="GFR87092.1"/>
    <property type="molecule type" value="Genomic_DNA"/>
</dbReference>